<comment type="subcellular location">
    <subcellularLocation>
        <location evidence="2">Nucleus</location>
    </subcellularLocation>
</comment>
<evidence type="ECO:0000256" key="6">
    <source>
        <dbReference type="ARBA" id="ARBA00022801"/>
    </source>
</evidence>
<feature type="domain" description="Josephin" evidence="11">
    <location>
        <begin position="9"/>
        <end position="167"/>
    </location>
</feature>
<evidence type="ECO:0000256" key="5">
    <source>
        <dbReference type="ARBA" id="ARBA00022786"/>
    </source>
</evidence>
<keyword evidence="9" id="KW-0804">Transcription</keyword>
<evidence type="ECO:0000313" key="13">
    <source>
        <dbReference type="Proteomes" id="UP000244811"/>
    </source>
</evidence>
<accession>A0A976XJL3</accession>
<evidence type="ECO:0000256" key="2">
    <source>
        <dbReference type="ARBA" id="ARBA00004123"/>
    </source>
</evidence>
<evidence type="ECO:0000256" key="4">
    <source>
        <dbReference type="ARBA" id="ARBA00022670"/>
    </source>
</evidence>
<dbReference type="GO" id="GO:0004843">
    <property type="term" value="F:cysteine-type deubiquitinase activity"/>
    <property type="evidence" value="ECO:0007669"/>
    <property type="project" value="UniProtKB-EC"/>
</dbReference>
<dbReference type="GO" id="GO:0006508">
    <property type="term" value="P:proteolysis"/>
    <property type="evidence" value="ECO:0007669"/>
    <property type="project" value="UniProtKB-KW"/>
</dbReference>
<dbReference type="EMBL" id="CP056069">
    <property type="protein sequence ID" value="UVC49455.1"/>
    <property type="molecule type" value="Genomic_DNA"/>
</dbReference>
<gene>
    <name evidence="12" type="ORF">MACK_003290</name>
</gene>
<reference evidence="12" key="1">
    <citation type="submission" date="2022-07" db="EMBL/GenBank/DDBJ databases">
        <title>Evaluation of T. orientalis genome assembly methods using nanopore sequencing and analysis of variation between genomes.</title>
        <authorList>
            <person name="Yam J."/>
            <person name="Micallef M.L."/>
            <person name="Liu M."/>
            <person name="Djordjevic S.P."/>
            <person name="Bogema D.R."/>
            <person name="Jenkins C."/>
        </authorList>
    </citation>
    <scope>NUCLEOTIDE SEQUENCE</scope>
    <source>
        <strain evidence="12">Goon Nure</strain>
    </source>
</reference>
<organism evidence="12 13">
    <name type="scientific">Theileria orientalis</name>
    <dbReference type="NCBI Taxonomy" id="68886"/>
    <lineage>
        <taxon>Eukaryota</taxon>
        <taxon>Sar</taxon>
        <taxon>Alveolata</taxon>
        <taxon>Apicomplexa</taxon>
        <taxon>Aconoidasida</taxon>
        <taxon>Piroplasmida</taxon>
        <taxon>Theileriidae</taxon>
        <taxon>Theileria</taxon>
    </lineage>
</organism>
<keyword evidence="5" id="KW-0833">Ubl conjugation pathway</keyword>
<evidence type="ECO:0000259" key="11">
    <source>
        <dbReference type="SMART" id="SM01246"/>
    </source>
</evidence>
<dbReference type="SMART" id="SM01246">
    <property type="entry name" value="Josephin"/>
    <property type="match status" value="1"/>
</dbReference>
<dbReference type="GO" id="GO:0016579">
    <property type="term" value="P:protein deubiquitination"/>
    <property type="evidence" value="ECO:0007669"/>
    <property type="project" value="InterPro"/>
</dbReference>
<name>A0A976XJL3_THEOR</name>
<keyword evidence="4" id="KW-0645">Protease</keyword>
<dbReference type="InterPro" id="IPR006155">
    <property type="entry name" value="Josephin"/>
</dbReference>
<evidence type="ECO:0000256" key="10">
    <source>
        <dbReference type="ARBA" id="ARBA00023242"/>
    </source>
</evidence>
<dbReference type="AlphaFoldDB" id="A0A976XJL3"/>
<dbReference type="EC" id="3.4.19.12" evidence="3"/>
<dbReference type="Gene3D" id="1.10.287.10">
    <property type="entry name" value="S15/NS1, RNA-binding"/>
    <property type="match status" value="1"/>
</dbReference>
<evidence type="ECO:0000256" key="1">
    <source>
        <dbReference type="ARBA" id="ARBA00000707"/>
    </source>
</evidence>
<dbReference type="Gene3D" id="3.10.20.90">
    <property type="entry name" value="Phosphatidylinositol 3-kinase Catalytic Subunit, Chain A, domain 1"/>
    <property type="match status" value="1"/>
</dbReference>
<keyword evidence="8" id="KW-0805">Transcription regulation</keyword>
<dbReference type="Pfam" id="PF02099">
    <property type="entry name" value="Josephin"/>
    <property type="match status" value="1"/>
</dbReference>
<keyword evidence="6" id="KW-0378">Hydrolase</keyword>
<dbReference type="Gene3D" id="3.90.70.40">
    <property type="match status" value="1"/>
</dbReference>
<keyword evidence="10" id="KW-0539">Nucleus</keyword>
<protein>
    <recommendedName>
        <fullName evidence="3">ubiquitinyl hydrolase 1</fullName>
        <ecNumber evidence="3">3.4.19.12</ecNumber>
    </recommendedName>
</protein>
<dbReference type="PRINTS" id="PR01233">
    <property type="entry name" value="JOSEPHIN"/>
</dbReference>
<dbReference type="GO" id="GO:0005634">
    <property type="term" value="C:nucleus"/>
    <property type="evidence" value="ECO:0007669"/>
    <property type="project" value="UniProtKB-SubCell"/>
</dbReference>
<keyword evidence="7" id="KW-0788">Thiol protease</keyword>
<comment type="catalytic activity">
    <reaction evidence="1">
        <text>Thiol-dependent hydrolysis of ester, thioester, amide, peptide and isopeptide bonds formed by the C-terminal Gly of ubiquitin (a 76-residue protein attached to proteins as an intracellular targeting signal).</text>
        <dbReference type="EC" id="3.4.19.12"/>
    </reaction>
</comment>
<dbReference type="PANTHER" id="PTHR14159">
    <property type="entry name" value="ATAXIN-3-RELATED"/>
    <property type="match status" value="1"/>
</dbReference>
<evidence type="ECO:0000256" key="7">
    <source>
        <dbReference type="ARBA" id="ARBA00022807"/>
    </source>
</evidence>
<dbReference type="InterPro" id="IPR033865">
    <property type="entry name" value="Ataxin-3"/>
</dbReference>
<proteinExistence type="predicted"/>
<evidence type="ECO:0000313" key="12">
    <source>
        <dbReference type="EMBL" id="UVC49455.1"/>
    </source>
</evidence>
<dbReference type="PANTHER" id="PTHR14159:SF0">
    <property type="entry name" value="ATAXIN-3-RELATED"/>
    <property type="match status" value="1"/>
</dbReference>
<evidence type="ECO:0000256" key="9">
    <source>
        <dbReference type="ARBA" id="ARBA00023163"/>
    </source>
</evidence>
<sequence length="332" mass="37198">MEKVIYWEKQDPKTKMCALHCLNSLLQGPLVTTDELCEISLLLDSEENRLLNGNFGYNGTVLGYGNVSDSGDFNLPVLQSALTTRNISCTHFSLSQLSLSMFQNNHSIGFICNIQSHWFSIRYLHHNWYILDSLRQGPVPIEPGPLYDYVKKNLETAAGVILLIVPTGTKLPEPDPFTYPTVQPNQFYVKLSDIEGGNEGGGFGNSGVVQMWPTTGGVRLDQVVDQPLYTDQEYTGPDAVKIAIKLFSSRITRSFAPSSSINSVFEWLESTQKLKELDFYYLLQTVPYRKFIKYSNGSIEMISSQSGPSEVTGQPLNSLNFGTNDMFMLRLD</sequence>
<dbReference type="Proteomes" id="UP000244811">
    <property type="component" value="Chromosome 1"/>
</dbReference>
<evidence type="ECO:0000256" key="8">
    <source>
        <dbReference type="ARBA" id="ARBA00023015"/>
    </source>
</evidence>
<evidence type="ECO:0000256" key="3">
    <source>
        <dbReference type="ARBA" id="ARBA00012759"/>
    </source>
</evidence>